<keyword evidence="3" id="KW-1185">Reference proteome</keyword>
<name>A0ABP1ALS0_9BRYO</name>
<feature type="compositionally biased region" description="Polar residues" evidence="1">
    <location>
        <begin position="1"/>
        <end position="14"/>
    </location>
</feature>
<dbReference type="EMBL" id="OZ023714">
    <property type="protein sequence ID" value="CAK9863510.1"/>
    <property type="molecule type" value="Genomic_DNA"/>
</dbReference>
<reference evidence="2" key="1">
    <citation type="submission" date="2024-03" db="EMBL/GenBank/DDBJ databases">
        <authorList>
            <consortium name="ELIXIR-Norway"/>
            <consortium name="Elixir Norway"/>
        </authorList>
    </citation>
    <scope>NUCLEOTIDE SEQUENCE</scope>
</reference>
<evidence type="ECO:0000313" key="2">
    <source>
        <dbReference type="EMBL" id="CAK9863510.1"/>
    </source>
</evidence>
<accession>A0ABP1ALS0</accession>
<evidence type="ECO:0000256" key="1">
    <source>
        <dbReference type="SAM" id="MobiDB-lite"/>
    </source>
</evidence>
<gene>
    <name evidence="2" type="ORF">CSSPJE1EN2_LOCUS6505</name>
</gene>
<organism evidence="2 3">
    <name type="scientific">Sphagnum jensenii</name>
    <dbReference type="NCBI Taxonomy" id="128206"/>
    <lineage>
        <taxon>Eukaryota</taxon>
        <taxon>Viridiplantae</taxon>
        <taxon>Streptophyta</taxon>
        <taxon>Embryophyta</taxon>
        <taxon>Bryophyta</taxon>
        <taxon>Sphagnophytina</taxon>
        <taxon>Sphagnopsida</taxon>
        <taxon>Sphagnales</taxon>
        <taxon>Sphagnaceae</taxon>
        <taxon>Sphagnum</taxon>
    </lineage>
</organism>
<proteinExistence type="predicted"/>
<protein>
    <submittedName>
        <fullName evidence="2">Uncharacterized protein</fullName>
    </submittedName>
</protein>
<evidence type="ECO:0000313" key="3">
    <source>
        <dbReference type="Proteomes" id="UP001497522"/>
    </source>
</evidence>
<feature type="region of interest" description="Disordered" evidence="1">
    <location>
        <begin position="1"/>
        <end position="22"/>
    </location>
</feature>
<dbReference type="Proteomes" id="UP001497522">
    <property type="component" value="Chromosome 13"/>
</dbReference>
<sequence>MFSRINRNLKQTSAPAPPEQQYCSNSRHLKQNLAFCILVLQPLEQAKTQTQGDEALVSIAHESEIRQTCCGHQLAKTKGTA</sequence>